<evidence type="ECO:0000256" key="9">
    <source>
        <dbReference type="SAM" id="Phobius"/>
    </source>
</evidence>
<proteinExistence type="inferred from homology"/>
<evidence type="ECO:0000256" key="4">
    <source>
        <dbReference type="ARBA" id="ARBA00022475"/>
    </source>
</evidence>
<gene>
    <name evidence="10" type="ORF">NOG11_04470</name>
</gene>
<name>A0A9X2RH77_9PROT</name>
<dbReference type="PANTHER" id="PTHR32024:SF2">
    <property type="entry name" value="TRK SYSTEM POTASSIUM UPTAKE PROTEIN TRKG-RELATED"/>
    <property type="match status" value="1"/>
</dbReference>
<keyword evidence="3" id="KW-0813">Transport</keyword>
<evidence type="ECO:0000256" key="1">
    <source>
        <dbReference type="ARBA" id="ARBA00004651"/>
    </source>
</evidence>
<dbReference type="AlphaFoldDB" id="A0A9X2RH77"/>
<evidence type="ECO:0000256" key="3">
    <source>
        <dbReference type="ARBA" id="ARBA00022448"/>
    </source>
</evidence>
<evidence type="ECO:0008006" key="12">
    <source>
        <dbReference type="Google" id="ProtNLM"/>
    </source>
</evidence>
<feature type="transmembrane region" description="Helical" evidence="9">
    <location>
        <begin position="369"/>
        <end position="391"/>
    </location>
</feature>
<sequence>MERRFRLRTVLLLALRFGPALVLLLTPALLVALFGREVGVALVLVAGIVPCIGASLAIRRRPPPKETSAAESVAAVTLTFALAGVLLAPVYLVSGLGFTDAVFEGVSGITSTGLSRYSAPEDLAFPVLFTRSWSQWVGGYAIIALVAAVLSPAMKASKDIGALNVEADDRDMKKASLVTLAAYTGLTALVIVGLLVTGTDAKNAVLFGLSATPTGGFAPHADSAAILSRESVIVLALFFTLSALALTDLTMPDGKRRERLGKLGAVLLAIIALTMVSTVTLRFGDDLSWFDSAFTALSAQTTTGFNTVPTDELSLSSRSVLMLNMFVGGDVGSSGGGVKILRLLMLSALVLHIAKHARREFWPDDSVRITLAVLAGFVIVIIVGALLMMLLGASFMDALFEMISAVGTVGLSAGLTGDPPHQAAIWVLTIGMILGRTEVLLLALLLVRGRKRS</sequence>
<dbReference type="InterPro" id="IPR003445">
    <property type="entry name" value="Cat_transpt"/>
</dbReference>
<evidence type="ECO:0000256" key="8">
    <source>
        <dbReference type="ARBA" id="ARBA00023136"/>
    </source>
</evidence>
<dbReference type="EMBL" id="JANIBC010000002">
    <property type="protein sequence ID" value="MCQ8184635.1"/>
    <property type="molecule type" value="Genomic_DNA"/>
</dbReference>
<keyword evidence="11" id="KW-1185">Reference proteome</keyword>
<feature type="transmembrane region" description="Helical" evidence="9">
    <location>
        <begin position="70"/>
        <end position="92"/>
    </location>
</feature>
<feature type="transmembrane region" description="Helical" evidence="9">
    <location>
        <begin position="232"/>
        <end position="251"/>
    </location>
</feature>
<dbReference type="GO" id="GO:0008324">
    <property type="term" value="F:monoatomic cation transmembrane transporter activity"/>
    <property type="evidence" value="ECO:0007669"/>
    <property type="project" value="InterPro"/>
</dbReference>
<evidence type="ECO:0000256" key="6">
    <source>
        <dbReference type="ARBA" id="ARBA00022989"/>
    </source>
</evidence>
<dbReference type="GO" id="GO:0030001">
    <property type="term" value="P:metal ion transport"/>
    <property type="evidence" value="ECO:0007669"/>
    <property type="project" value="UniProtKB-ARBA"/>
</dbReference>
<evidence type="ECO:0000313" key="10">
    <source>
        <dbReference type="EMBL" id="MCQ8184635.1"/>
    </source>
</evidence>
<evidence type="ECO:0000256" key="7">
    <source>
        <dbReference type="ARBA" id="ARBA00023065"/>
    </source>
</evidence>
<keyword evidence="5 9" id="KW-0812">Transmembrane</keyword>
<dbReference type="Pfam" id="PF02386">
    <property type="entry name" value="TrkH"/>
    <property type="match status" value="1"/>
</dbReference>
<feature type="transmembrane region" description="Helical" evidence="9">
    <location>
        <begin position="133"/>
        <end position="154"/>
    </location>
</feature>
<evidence type="ECO:0000313" key="11">
    <source>
        <dbReference type="Proteomes" id="UP001142610"/>
    </source>
</evidence>
<dbReference type="Proteomes" id="UP001142610">
    <property type="component" value="Unassembled WGS sequence"/>
</dbReference>
<feature type="transmembrane region" description="Helical" evidence="9">
    <location>
        <begin position="175"/>
        <end position="196"/>
    </location>
</feature>
<comment type="caution">
    <text evidence="10">The sequence shown here is derived from an EMBL/GenBank/DDBJ whole genome shotgun (WGS) entry which is preliminary data.</text>
</comment>
<keyword evidence="7" id="KW-0406">Ion transport</keyword>
<keyword evidence="6 9" id="KW-1133">Transmembrane helix</keyword>
<dbReference type="PANTHER" id="PTHR32024">
    <property type="entry name" value="TRK SYSTEM POTASSIUM UPTAKE PROTEIN TRKG-RELATED"/>
    <property type="match status" value="1"/>
</dbReference>
<accession>A0A9X2RH77</accession>
<keyword evidence="4" id="KW-1003">Cell membrane</keyword>
<organism evidence="10 11">
    <name type="scientific">Parvularcula maris</name>
    <dbReference type="NCBI Taxonomy" id="2965077"/>
    <lineage>
        <taxon>Bacteria</taxon>
        <taxon>Pseudomonadati</taxon>
        <taxon>Pseudomonadota</taxon>
        <taxon>Alphaproteobacteria</taxon>
        <taxon>Parvularculales</taxon>
        <taxon>Parvularculaceae</taxon>
        <taxon>Parvularcula</taxon>
    </lineage>
</organism>
<evidence type="ECO:0000256" key="5">
    <source>
        <dbReference type="ARBA" id="ARBA00022692"/>
    </source>
</evidence>
<reference evidence="10" key="1">
    <citation type="submission" date="2022-07" db="EMBL/GenBank/DDBJ databases">
        <title>Parvularcula maris sp. nov., an algicidal bacterium isolated from seawater.</title>
        <authorList>
            <person name="Li F."/>
        </authorList>
    </citation>
    <scope>NUCLEOTIDE SEQUENCE</scope>
    <source>
        <strain evidence="10">BGMRC 0090</strain>
    </source>
</reference>
<comment type="similarity">
    <text evidence="2">Belongs to the TrkH potassium transport family.</text>
</comment>
<feature type="transmembrane region" description="Helical" evidence="9">
    <location>
        <begin position="423"/>
        <end position="447"/>
    </location>
</feature>
<evidence type="ECO:0000256" key="2">
    <source>
        <dbReference type="ARBA" id="ARBA00009137"/>
    </source>
</evidence>
<dbReference type="RefSeq" id="WP_256618484.1">
    <property type="nucleotide sequence ID" value="NZ_JANIBC010000002.1"/>
</dbReference>
<protein>
    <recommendedName>
        <fullName evidence="12">TrkH family potassium uptake protein</fullName>
    </recommendedName>
</protein>
<dbReference type="GO" id="GO:0005886">
    <property type="term" value="C:plasma membrane"/>
    <property type="evidence" value="ECO:0007669"/>
    <property type="project" value="UniProtKB-SubCell"/>
</dbReference>
<feature type="transmembrane region" description="Helical" evidence="9">
    <location>
        <begin position="263"/>
        <end position="284"/>
    </location>
</feature>
<keyword evidence="8 9" id="KW-0472">Membrane</keyword>
<comment type="subcellular location">
    <subcellularLocation>
        <location evidence="1">Cell membrane</location>
        <topology evidence="1">Multi-pass membrane protein</topology>
    </subcellularLocation>
</comment>
<feature type="transmembrane region" description="Helical" evidence="9">
    <location>
        <begin position="40"/>
        <end position="58"/>
    </location>
</feature>